<protein>
    <submittedName>
        <fullName evidence="1">Uncharacterized protein</fullName>
    </submittedName>
</protein>
<evidence type="ECO:0000313" key="2">
    <source>
        <dbReference type="Proteomes" id="UP000799429"/>
    </source>
</evidence>
<dbReference type="OrthoDB" id="5537330at2759"/>
<dbReference type="InterPro" id="IPR029032">
    <property type="entry name" value="AhpD-like"/>
</dbReference>
<comment type="caution">
    <text evidence="1">The sequence shown here is derived from an EMBL/GenBank/DDBJ whole genome shotgun (WGS) entry which is preliminary data.</text>
</comment>
<dbReference type="PANTHER" id="PTHR28180:SF2">
    <property type="entry name" value="PEROXISOMAL PROTEIN 2"/>
    <property type="match status" value="1"/>
</dbReference>
<dbReference type="EMBL" id="MU006089">
    <property type="protein sequence ID" value="KAF2843297.1"/>
    <property type="molecule type" value="Genomic_DNA"/>
</dbReference>
<keyword evidence="2" id="KW-1185">Reference proteome</keyword>
<name>A0A9P4VVQ5_9PEZI</name>
<dbReference type="Gene3D" id="1.20.1290.10">
    <property type="entry name" value="AhpD-like"/>
    <property type="match status" value="1"/>
</dbReference>
<dbReference type="AlphaFoldDB" id="A0A9P4VVQ5"/>
<gene>
    <name evidence="1" type="ORF">M501DRAFT_1012654</name>
</gene>
<reference evidence="1" key="1">
    <citation type="journal article" date="2020" name="Stud. Mycol.">
        <title>101 Dothideomycetes genomes: a test case for predicting lifestyles and emergence of pathogens.</title>
        <authorList>
            <person name="Haridas S."/>
            <person name="Albert R."/>
            <person name="Binder M."/>
            <person name="Bloem J."/>
            <person name="Labutti K."/>
            <person name="Salamov A."/>
            <person name="Andreopoulos B."/>
            <person name="Baker S."/>
            <person name="Barry K."/>
            <person name="Bills G."/>
            <person name="Bluhm B."/>
            <person name="Cannon C."/>
            <person name="Castanera R."/>
            <person name="Culley D."/>
            <person name="Daum C."/>
            <person name="Ezra D."/>
            <person name="Gonzalez J."/>
            <person name="Henrissat B."/>
            <person name="Kuo A."/>
            <person name="Liang C."/>
            <person name="Lipzen A."/>
            <person name="Lutzoni F."/>
            <person name="Magnuson J."/>
            <person name="Mondo S."/>
            <person name="Nolan M."/>
            <person name="Ohm R."/>
            <person name="Pangilinan J."/>
            <person name="Park H.-J."/>
            <person name="Ramirez L."/>
            <person name="Alfaro M."/>
            <person name="Sun H."/>
            <person name="Tritt A."/>
            <person name="Yoshinaga Y."/>
            <person name="Zwiers L.-H."/>
            <person name="Turgeon B."/>
            <person name="Goodwin S."/>
            <person name="Spatafora J."/>
            <person name="Crous P."/>
            <person name="Grigoriev I."/>
        </authorList>
    </citation>
    <scope>NUCLEOTIDE SEQUENCE</scope>
    <source>
        <strain evidence="1">CBS 101060</strain>
    </source>
</reference>
<proteinExistence type="predicted"/>
<accession>A0A9P4VVQ5</accession>
<dbReference type="Proteomes" id="UP000799429">
    <property type="component" value="Unassembled WGS sequence"/>
</dbReference>
<sequence>MHSTSSEIERNASNLIENLATEAVGTAAADSWYCIVACAFAACNQGTLVARVYQRAISSYMDDADDRKRILHRIKESIIKVTVIFGIPRGINAIRSIIKVIPPGDEYDNTKSRKEMIDPVVEYDRGLRYMRNIFREDLDPFLDTMELHSRDLKEMVVDYIYGHLQSNLDVIDAITTSQLNIVSLIPMDVMTEVAWHMRGLIRNGGSVNQIQYVLDTVDRICKVTEVQLRNELPTVDLVIDAERLF</sequence>
<evidence type="ECO:0000313" key="1">
    <source>
        <dbReference type="EMBL" id="KAF2843297.1"/>
    </source>
</evidence>
<dbReference type="InterPro" id="IPR052999">
    <property type="entry name" value="PTS1_Protein"/>
</dbReference>
<dbReference type="PANTHER" id="PTHR28180">
    <property type="entry name" value="CONSERVED MITOCHONDRIAL PROTEIN-RELATED"/>
    <property type="match status" value="1"/>
</dbReference>
<dbReference type="SUPFAM" id="SSF69118">
    <property type="entry name" value="AhpD-like"/>
    <property type="match status" value="1"/>
</dbReference>
<organism evidence="1 2">
    <name type="scientific">Patellaria atrata CBS 101060</name>
    <dbReference type="NCBI Taxonomy" id="1346257"/>
    <lineage>
        <taxon>Eukaryota</taxon>
        <taxon>Fungi</taxon>
        <taxon>Dikarya</taxon>
        <taxon>Ascomycota</taxon>
        <taxon>Pezizomycotina</taxon>
        <taxon>Dothideomycetes</taxon>
        <taxon>Dothideomycetes incertae sedis</taxon>
        <taxon>Patellariales</taxon>
        <taxon>Patellariaceae</taxon>
        <taxon>Patellaria</taxon>
    </lineage>
</organism>